<reference evidence="1" key="1">
    <citation type="submission" date="2018-06" db="EMBL/GenBank/DDBJ databases">
        <authorList>
            <person name="Zhirakovskaya E."/>
        </authorList>
    </citation>
    <scope>NUCLEOTIDE SEQUENCE</scope>
</reference>
<protein>
    <recommendedName>
        <fullName evidence="2">Transposase and inactivated derivatives</fullName>
    </recommendedName>
</protein>
<dbReference type="AlphaFoldDB" id="A0A3B0WNV6"/>
<proteinExistence type="predicted"/>
<dbReference type="PANTHER" id="PTHR34322">
    <property type="entry name" value="TRANSPOSASE, Y1_TNP DOMAIN-CONTAINING"/>
    <property type="match status" value="1"/>
</dbReference>
<accession>A0A3B0WNV6</accession>
<evidence type="ECO:0008006" key="2">
    <source>
        <dbReference type="Google" id="ProtNLM"/>
    </source>
</evidence>
<dbReference type="EMBL" id="UOFF01000436">
    <property type="protein sequence ID" value="VAW57665.1"/>
    <property type="molecule type" value="Genomic_DNA"/>
</dbReference>
<dbReference type="PANTHER" id="PTHR34322:SF2">
    <property type="entry name" value="TRANSPOSASE IS200-LIKE DOMAIN-CONTAINING PROTEIN"/>
    <property type="match status" value="1"/>
</dbReference>
<gene>
    <name evidence="1" type="ORF">MNBD_GAMMA07-246</name>
</gene>
<organism evidence="1">
    <name type="scientific">hydrothermal vent metagenome</name>
    <dbReference type="NCBI Taxonomy" id="652676"/>
    <lineage>
        <taxon>unclassified sequences</taxon>
        <taxon>metagenomes</taxon>
        <taxon>ecological metagenomes</taxon>
    </lineage>
</organism>
<sequence length="138" mass="16297">MPNHYHVVLHINKTQMVNWSQDEVIEQWLKLSETLFSFVGNPWNDMPEGLPFKLNDYIDLVEWTGRQINPSKRCAIPQNTPAIIERLNFDKKHWLYVTTHFESKLKGLVGSFNSLTKACQKLNYKRTICKYSCETYFP</sequence>
<name>A0A3B0WNV6_9ZZZZ</name>
<evidence type="ECO:0000313" key="1">
    <source>
        <dbReference type="EMBL" id="VAW57665.1"/>
    </source>
</evidence>